<dbReference type="EMBL" id="BNAT01000059">
    <property type="protein sequence ID" value="GHE64264.1"/>
    <property type="molecule type" value="Genomic_DNA"/>
</dbReference>
<evidence type="ECO:0000313" key="2">
    <source>
        <dbReference type="Proteomes" id="UP000603227"/>
    </source>
</evidence>
<reference evidence="1" key="2">
    <citation type="submission" date="2020-09" db="EMBL/GenBank/DDBJ databases">
        <authorList>
            <person name="Sun Q."/>
            <person name="Zhou Y."/>
        </authorList>
    </citation>
    <scope>NUCLEOTIDE SEQUENCE</scope>
    <source>
        <strain evidence="1">CGMCC 4.7403</strain>
    </source>
</reference>
<reference evidence="1" key="1">
    <citation type="journal article" date="2014" name="Int. J. Syst. Evol. Microbiol.">
        <title>Complete genome sequence of Corynebacterium casei LMG S-19264T (=DSM 44701T), isolated from a smear-ripened cheese.</title>
        <authorList>
            <consortium name="US DOE Joint Genome Institute (JGI-PGF)"/>
            <person name="Walter F."/>
            <person name="Albersmeier A."/>
            <person name="Kalinowski J."/>
            <person name="Ruckert C."/>
        </authorList>
    </citation>
    <scope>NUCLEOTIDE SEQUENCE</scope>
    <source>
        <strain evidence="1">CGMCC 4.7403</strain>
    </source>
</reference>
<comment type="caution">
    <text evidence="1">The sequence shown here is derived from an EMBL/GenBank/DDBJ whole genome shotgun (WGS) entry which is preliminary data.</text>
</comment>
<organism evidence="1 2">
    <name type="scientific">Streptomyces capitiformicae</name>
    <dbReference type="NCBI Taxonomy" id="2014920"/>
    <lineage>
        <taxon>Bacteria</taxon>
        <taxon>Bacillati</taxon>
        <taxon>Actinomycetota</taxon>
        <taxon>Actinomycetes</taxon>
        <taxon>Kitasatosporales</taxon>
        <taxon>Streptomycetaceae</taxon>
        <taxon>Streptomyces</taxon>
    </lineage>
</organism>
<name>A0A918ZPN9_9ACTN</name>
<sequence length="122" mass="13236">MSPMEPDGRAVFVNGYTKILTGAWSSEEFSLRLEADPVSVLAENGLAVEAGSRVDIVRIRDGEPDLQTQMQLWEIGRRSGHYVLYVPELPQLDVRDLADEELGGLAGGGGTSYCCNPCCCQS</sequence>
<gene>
    <name evidence="1" type="ORF">GCM10017771_87660</name>
</gene>
<proteinExistence type="predicted"/>
<keyword evidence="2" id="KW-1185">Reference proteome</keyword>
<evidence type="ECO:0000313" key="1">
    <source>
        <dbReference type="EMBL" id="GHE64264.1"/>
    </source>
</evidence>
<protein>
    <submittedName>
        <fullName evidence="1">Uncharacterized protein</fullName>
    </submittedName>
</protein>
<dbReference type="RefSeq" id="WP_229914441.1">
    <property type="nucleotide sequence ID" value="NZ_BNAT01000059.1"/>
</dbReference>
<accession>A0A918ZPN9</accession>
<dbReference type="AlphaFoldDB" id="A0A918ZPN9"/>
<dbReference type="Proteomes" id="UP000603227">
    <property type="component" value="Unassembled WGS sequence"/>
</dbReference>